<dbReference type="GO" id="GO:0006086">
    <property type="term" value="P:pyruvate decarboxylation to acetyl-CoA"/>
    <property type="evidence" value="ECO:0007669"/>
    <property type="project" value="InterPro"/>
</dbReference>
<protein>
    <recommendedName>
        <fullName evidence="2">2-oxoacid dehydrogenase acyltransferase catalytic domain-containing protein</fullName>
    </recommendedName>
</protein>
<dbReference type="GO" id="GO:0005739">
    <property type="term" value="C:mitochondrion"/>
    <property type="evidence" value="ECO:0007669"/>
    <property type="project" value="TreeGrafter"/>
</dbReference>
<dbReference type="GO" id="GO:0045254">
    <property type="term" value="C:pyruvate dehydrogenase complex"/>
    <property type="evidence" value="ECO:0007669"/>
    <property type="project" value="InterPro"/>
</dbReference>
<name>A0AAV6HZ14_9ERIC</name>
<sequence>MDEVRMAIKRYVAPLTMAFRKSSSILFLSAGSVIHAMSDEQDMRKMGGLASSVPFYLCHDAHGSEGSFEEAMERERLQKLWQKGNFVLILFAIFSSILASSFRNQGGIREATTRPDEERKRSKGLLIIKENPAVCVVVVLRERKNSKNLKLHKEQKQQHFSHIQLAATALPITATQAAPRKASKNELENVAGMTATSTASGGKFDKKLAGEKSPKYVGKYLKVIAKRLLESKQNTPHLYLSSDVILDPLLSFRKELKVKHDVKVSVNDIVIKAIANALRNVPEANAYWDTEKGEVVLVDSVDISIAIATEKVLMIPIVRNADHKTISSISSEVNELAAKARSGKLTPNKFQGGTFSLFAGVLVGDVDTCILAVGRGNEVVEPVVGSDGTERPSVVTKMSLMLSADHHVFYGKVEGAFLSALRSNFSDIRRLLL</sequence>
<evidence type="ECO:0000313" key="4">
    <source>
        <dbReference type="Proteomes" id="UP000823749"/>
    </source>
</evidence>
<dbReference type="EMBL" id="JACTNZ010000012">
    <property type="protein sequence ID" value="KAG5521666.1"/>
    <property type="molecule type" value="Genomic_DNA"/>
</dbReference>
<dbReference type="AlphaFoldDB" id="A0AAV6HZ14"/>
<dbReference type="InterPro" id="IPR023213">
    <property type="entry name" value="CAT-like_dom_sf"/>
</dbReference>
<keyword evidence="1" id="KW-0472">Membrane</keyword>
<dbReference type="PANTHER" id="PTHR23151">
    <property type="entry name" value="DIHYDROLIPOAMIDE ACETYL/SUCCINYL-TRANSFERASE-RELATED"/>
    <property type="match status" value="1"/>
</dbReference>
<evidence type="ECO:0000259" key="2">
    <source>
        <dbReference type="Pfam" id="PF00198"/>
    </source>
</evidence>
<proteinExistence type="predicted"/>
<evidence type="ECO:0000313" key="3">
    <source>
        <dbReference type="EMBL" id="KAG5521666.1"/>
    </source>
</evidence>
<feature type="domain" description="2-oxoacid dehydrogenase acyltransferase catalytic" evidence="2">
    <location>
        <begin position="222"/>
        <end position="432"/>
    </location>
</feature>
<evidence type="ECO:0000256" key="1">
    <source>
        <dbReference type="SAM" id="Phobius"/>
    </source>
</evidence>
<dbReference type="InterPro" id="IPR001078">
    <property type="entry name" value="2-oxoacid_DH_actylTfrase"/>
</dbReference>
<dbReference type="Gene3D" id="3.30.559.10">
    <property type="entry name" value="Chloramphenicol acetyltransferase-like domain"/>
    <property type="match status" value="1"/>
</dbReference>
<keyword evidence="1" id="KW-1133">Transmembrane helix</keyword>
<reference evidence="3" key="1">
    <citation type="submission" date="2020-08" db="EMBL/GenBank/DDBJ databases">
        <title>Plant Genome Project.</title>
        <authorList>
            <person name="Zhang R.-G."/>
        </authorList>
    </citation>
    <scope>NUCLEOTIDE SEQUENCE</scope>
    <source>
        <strain evidence="3">WSP0</strain>
        <tissue evidence="3">Leaf</tissue>
    </source>
</reference>
<dbReference type="GO" id="GO:0016746">
    <property type="term" value="F:acyltransferase activity"/>
    <property type="evidence" value="ECO:0007669"/>
    <property type="project" value="InterPro"/>
</dbReference>
<organism evidence="3 4">
    <name type="scientific">Rhododendron griersonianum</name>
    <dbReference type="NCBI Taxonomy" id="479676"/>
    <lineage>
        <taxon>Eukaryota</taxon>
        <taxon>Viridiplantae</taxon>
        <taxon>Streptophyta</taxon>
        <taxon>Embryophyta</taxon>
        <taxon>Tracheophyta</taxon>
        <taxon>Spermatophyta</taxon>
        <taxon>Magnoliopsida</taxon>
        <taxon>eudicotyledons</taxon>
        <taxon>Gunneridae</taxon>
        <taxon>Pentapetalae</taxon>
        <taxon>asterids</taxon>
        <taxon>Ericales</taxon>
        <taxon>Ericaceae</taxon>
        <taxon>Ericoideae</taxon>
        <taxon>Rhodoreae</taxon>
        <taxon>Rhododendron</taxon>
    </lineage>
</organism>
<comment type="caution">
    <text evidence="3">The sequence shown here is derived from an EMBL/GenBank/DDBJ whole genome shotgun (WGS) entry which is preliminary data.</text>
</comment>
<dbReference type="Proteomes" id="UP000823749">
    <property type="component" value="Chromosome 12"/>
</dbReference>
<accession>A0AAV6HZ14</accession>
<keyword evidence="1" id="KW-0812">Transmembrane</keyword>
<keyword evidence="4" id="KW-1185">Reference proteome</keyword>
<dbReference type="Pfam" id="PF00198">
    <property type="entry name" value="2-oxoacid_dh"/>
    <property type="match status" value="1"/>
</dbReference>
<dbReference type="PANTHER" id="PTHR23151:SF90">
    <property type="entry name" value="DIHYDROLIPOYLLYSINE-RESIDUE ACETYLTRANSFERASE COMPONENT OF PYRUVATE DEHYDROGENASE COMPLEX, MITOCHONDRIAL-RELATED"/>
    <property type="match status" value="1"/>
</dbReference>
<feature type="transmembrane region" description="Helical" evidence="1">
    <location>
        <begin position="84"/>
        <end position="102"/>
    </location>
</feature>
<dbReference type="InterPro" id="IPR045257">
    <property type="entry name" value="E2/Pdx1"/>
</dbReference>
<dbReference type="SUPFAM" id="SSF52777">
    <property type="entry name" value="CoA-dependent acyltransferases"/>
    <property type="match status" value="1"/>
</dbReference>
<gene>
    <name evidence="3" type="ORF">RHGRI_034031</name>
</gene>